<evidence type="ECO:0000259" key="1">
    <source>
        <dbReference type="Pfam" id="PF13601"/>
    </source>
</evidence>
<keyword evidence="3" id="KW-1185">Reference proteome</keyword>
<dbReference type="RefSeq" id="WP_230739466.1">
    <property type="nucleotide sequence ID" value="NZ_JAJNDB010000008.1"/>
</dbReference>
<accession>A0ABS8PHL0</accession>
<feature type="domain" description="Winged helix DNA-binding" evidence="1">
    <location>
        <begin position="14"/>
        <end position="90"/>
    </location>
</feature>
<protein>
    <submittedName>
        <fullName evidence="2">Transcriptional regulator</fullName>
    </submittedName>
</protein>
<reference evidence="2 3" key="1">
    <citation type="submission" date="2021-11" db="EMBL/GenBank/DDBJ databases">
        <title>Draft genome sequence of Actinomycetospora sp. SF1 isolated from the rhizosphere soil.</title>
        <authorList>
            <person name="Duangmal K."/>
            <person name="Chantavorakit T."/>
        </authorList>
    </citation>
    <scope>NUCLEOTIDE SEQUENCE [LARGE SCALE GENOMIC DNA]</scope>
    <source>
        <strain evidence="2 3">TBRC 5722</strain>
    </source>
</reference>
<dbReference type="InterPro" id="IPR027395">
    <property type="entry name" value="WH_DNA-bd_dom"/>
</dbReference>
<dbReference type="EMBL" id="JAJNDB010000008">
    <property type="protein sequence ID" value="MCD2197422.1"/>
    <property type="molecule type" value="Genomic_DNA"/>
</dbReference>
<sequence length="96" mass="10405">MTPARDPLLEVGPRLAICALLQGAKWADFATVRDTVGAGDSVISKHTRTLEDAGYLEVRKGAVGRRARTWFRLTDAGREALTAHLAWLTELGAFGL</sequence>
<dbReference type="Pfam" id="PF13601">
    <property type="entry name" value="HTH_34"/>
    <property type="match status" value="1"/>
</dbReference>
<comment type="caution">
    <text evidence="2">The sequence shown here is derived from an EMBL/GenBank/DDBJ whole genome shotgun (WGS) entry which is preliminary data.</text>
</comment>
<dbReference type="InterPro" id="IPR036390">
    <property type="entry name" value="WH_DNA-bd_sf"/>
</dbReference>
<organism evidence="2 3">
    <name type="scientific">Actinomycetospora endophytica</name>
    <dbReference type="NCBI Taxonomy" id="2291215"/>
    <lineage>
        <taxon>Bacteria</taxon>
        <taxon>Bacillati</taxon>
        <taxon>Actinomycetota</taxon>
        <taxon>Actinomycetes</taxon>
        <taxon>Pseudonocardiales</taxon>
        <taxon>Pseudonocardiaceae</taxon>
        <taxon>Actinomycetospora</taxon>
    </lineage>
</organism>
<dbReference type="Proteomes" id="UP001199469">
    <property type="component" value="Unassembled WGS sequence"/>
</dbReference>
<proteinExistence type="predicted"/>
<name>A0ABS8PHL0_9PSEU</name>
<evidence type="ECO:0000313" key="3">
    <source>
        <dbReference type="Proteomes" id="UP001199469"/>
    </source>
</evidence>
<dbReference type="Gene3D" id="1.10.10.10">
    <property type="entry name" value="Winged helix-like DNA-binding domain superfamily/Winged helix DNA-binding domain"/>
    <property type="match status" value="1"/>
</dbReference>
<gene>
    <name evidence="2" type="ORF">LQ327_29030</name>
</gene>
<evidence type="ECO:0000313" key="2">
    <source>
        <dbReference type="EMBL" id="MCD2197422.1"/>
    </source>
</evidence>
<dbReference type="PANTHER" id="PTHR37318:SF1">
    <property type="entry name" value="BSL7504 PROTEIN"/>
    <property type="match status" value="1"/>
</dbReference>
<dbReference type="PANTHER" id="PTHR37318">
    <property type="entry name" value="BSL7504 PROTEIN"/>
    <property type="match status" value="1"/>
</dbReference>
<dbReference type="SUPFAM" id="SSF46785">
    <property type="entry name" value="Winged helix' DNA-binding domain"/>
    <property type="match status" value="1"/>
</dbReference>
<dbReference type="InterPro" id="IPR036388">
    <property type="entry name" value="WH-like_DNA-bd_sf"/>
</dbReference>